<protein>
    <recommendedName>
        <fullName evidence="10">ethanolamine-phosphate cytidylyltransferase</fullName>
        <ecNumber evidence="10">2.7.7.14</ecNumber>
    </recommendedName>
    <alternativeName>
        <fullName evidence="11">CTP:phosphoethanolamine cytidylyltransferase</fullName>
    </alternativeName>
</protein>
<sequence>MTVNLDPDKVWIDGCFDFTHHGHAGAILQARRTVSKENGKLFCGVHTDEDIQHNKGSPVMNSSERYEHTRSNRWCSEVVEAAPYVTDPNWMDKYQCQYVVHGDDITLDANGEDCYKLVKEMGRFKVVKRTYGVSTTEIIHRILTKKSLPPTHPDYYPTTQELSFYSVAQDAVSKHCYVFQRDLDNVLVNGGYKFDAEDCVYVDGDFDLFHMGDIDQLRKLKMDLHPDKKLIVGITTSDYSSTIMTMKERVLSVLSCKYVDAVIIDADATSMSQYNCEKYHIGTAVLTAAGKFSEYLTKELIVKRVESQREVYIARNQKKGMSI</sequence>
<proteinExistence type="inferred from homology"/>
<comment type="pathway">
    <text evidence="9">Phospholipid metabolism; phosphatidylethanolamine biosynthesis; phosphatidylethanolamine from ethanolamine: step 2/3.</text>
</comment>
<evidence type="ECO:0000313" key="13">
    <source>
        <dbReference type="EMBL" id="QID79550.1"/>
    </source>
</evidence>
<dbReference type="InterPro" id="IPR044608">
    <property type="entry name" value="Ect1/PCYT2"/>
</dbReference>
<evidence type="ECO:0000256" key="8">
    <source>
        <dbReference type="ARBA" id="ARBA00023264"/>
    </source>
</evidence>
<dbReference type="GO" id="GO:0006646">
    <property type="term" value="P:phosphatidylethanolamine biosynthetic process"/>
    <property type="evidence" value="ECO:0007669"/>
    <property type="project" value="UniProtKB-UniPathway"/>
</dbReference>
<dbReference type="GO" id="GO:0004306">
    <property type="term" value="F:ethanolamine-phosphate cytidylyltransferase activity"/>
    <property type="evidence" value="ECO:0007669"/>
    <property type="project" value="UniProtKB-EC"/>
</dbReference>
<evidence type="ECO:0000259" key="12">
    <source>
        <dbReference type="Pfam" id="PF01467"/>
    </source>
</evidence>
<dbReference type="Gene3D" id="3.40.50.620">
    <property type="entry name" value="HUPs"/>
    <property type="match status" value="2"/>
</dbReference>
<keyword evidence="6" id="KW-0443">Lipid metabolism</keyword>
<keyword evidence="8" id="KW-1208">Phospholipid metabolism</keyword>
<feature type="domain" description="Cytidyltransferase-like" evidence="12">
    <location>
        <begin position="201"/>
        <end position="304"/>
    </location>
</feature>
<evidence type="ECO:0000256" key="2">
    <source>
        <dbReference type="ARBA" id="ARBA00010101"/>
    </source>
</evidence>
<dbReference type="FunFam" id="3.40.50.620:FF:000260">
    <property type="entry name" value="Ethanolamine-phosphate cytidylyltransferase"/>
    <property type="match status" value="1"/>
</dbReference>
<keyword evidence="4 13" id="KW-0808">Transferase</keyword>
<dbReference type="UniPathway" id="UPA00558">
    <property type="reaction ID" value="UER00742"/>
</dbReference>
<evidence type="ECO:0000256" key="4">
    <source>
        <dbReference type="ARBA" id="ARBA00022679"/>
    </source>
</evidence>
<feature type="domain" description="Cytidyltransferase-like" evidence="12">
    <location>
        <begin position="12"/>
        <end position="141"/>
    </location>
</feature>
<accession>A0A6C1DSG7</accession>
<evidence type="ECO:0000256" key="9">
    <source>
        <dbReference type="ARBA" id="ARBA00024191"/>
    </source>
</evidence>
<dbReference type="OrthoDB" id="40021at2759"/>
<dbReference type="EMBL" id="CP048988">
    <property type="protein sequence ID" value="QID79550.1"/>
    <property type="molecule type" value="Genomic_DNA"/>
</dbReference>
<dbReference type="Pfam" id="PF01467">
    <property type="entry name" value="CTP_transf_like"/>
    <property type="match status" value="2"/>
</dbReference>
<comment type="pathway">
    <text evidence="1">Lipid metabolism.</text>
</comment>
<evidence type="ECO:0000256" key="7">
    <source>
        <dbReference type="ARBA" id="ARBA00023209"/>
    </source>
</evidence>
<keyword evidence="14" id="KW-1185">Reference proteome</keyword>
<gene>
    <name evidence="13" type="primary">ECT1_1</name>
    <name evidence="13" type="ORF">GRS66_001822</name>
</gene>
<dbReference type="SUPFAM" id="SSF52374">
    <property type="entry name" value="Nucleotidylyl transferase"/>
    <property type="match status" value="2"/>
</dbReference>
<evidence type="ECO:0000256" key="6">
    <source>
        <dbReference type="ARBA" id="ARBA00023098"/>
    </source>
</evidence>
<keyword evidence="7" id="KW-0594">Phospholipid biosynthesis</keyword>
<evidence type="ECO:0000256" key="1">
    <source>
        <dbReference type="ARBA" id="ARBA00005189"/>
    </source>
</evidence>
<name>A0A6C1DSG7_SACPS</name>
<evidence type="ECO:0000256" key="10">
    <source>
        <dbReference type="ARBA" id="ARBA00024221"/>
    </source>
</evidence>
<dbReference type="NCBIfam" id="TIGR00125">
    <property type="entry name" value="cyt_tran_rel"/>
    <property type="match status" value="1"/>
</dbReference>
<evidence type="ECO:0000313" key="14">
    <source>
        <dbReference type="Proteomes" id="UP000501346"/>
    </source>
</evidence>
<reference evidence="13 14" key="1">
    <citation type="journal article" date="2019" name="BMC Genomics">
        <title>Chromosome level assembly and comparative genome analysis confirm lager-brewing yeasts originated from a single hybridization.</title>
        <authorList>
            <person name="Salazar A.N."/>
            <person name="Gorter de Vries A.R."/>
            <person name="van den Broek M."/>
            <person name="Brouwers N."/>
            <person name="de la Torre Cortes P."/>
            <person name="Kuijpers N.G.A."/>
            <person name="Daran J.G."/>
            <person name="Abeel T."/>
        </authorList>
    </citation>
    <scope>NUCLEOTIDE SEQUENCE [LARGE SCALE GENOMIC DNA]</scope>
    <source>
        <strain evidence="13 14">CBS 1483</strain>
    </source>
</reference>
<evidence type="ECO:0000256" key="3">
    <source>
        <dbReference type="ARBA" id="ARBA00022516"/>
    </source>
</evidence>
<dbReference type="Proteomes" id="UP000501346">
    <property type="component" value="Chromosome ScVII"/>
</dbReference>
<dbReference type="InterPro" id="IPR014729">
    <property type="entry name" value="Rossmann-like_a/b/a_fold"/>
</dbReference>
<keyword evidence="3" id="KW-0444">Lipid biosynthesis</keyword>
<dbReference type="GO" id="GO:0005737">
    <property type="term" value="C:cytoplasm"/>
    <property type="evidence" value="ECO:0007669"/>
    <property type="project" value="TreeGrafter"/>
</dbReference>
<dbReference type="PANTHER" id="PTHR45780">
    <property type="entry name" value="ETHANOLAMINE-PHOSPHATE CYTIDYLYLTRANSFERASE"/>
    <property type="match status" value="1"/>
</dbReference>
<evidence type="ECO:0000256" key="5">
    <source>
        <dbReference type="ARBA" id="ARBA00022695"/>
    </source>
</evidence>
<dbReference type="InterPro" id="IPR004821">
    <property type="entry name" value="Cyt_trans-like"/>
</dbReference>
<organism evidence="13 14">
    <name type="scientific">Saccharomyces pastorianus</name>
    <name type="common">Lager yeast</name>
    <name type="synonym">Saccharomyces cerevisiae x Saccharomyces eubayanus</name>
    <dbReference type="NCBI Taxonomy" id="27292"/>
    <lineage>
        <taxon>Eukaryota</taxon>
        <taxon>Fungi</taxon>
        <taxon>Dikarya</taxon>
        <taxon>Ascomycota</taxon>
        <taxon>Saccharomycotina</taxon>
        <taxon>Saccharomycetes</taxon>
        <taxon>Saccharomycetales</taxon>
        <taxon>Saccharomycetaceae</taxon>
        <taxon>Saccharomyces</taxon>
    </lineage>
</organism>
<dbReference type="EC" id="2.7.7.14" evidence="10"/>
<keyword evidence="5 13" id="KW-0548">Nucleotidyltransferase</keyword>
<dbReference type="PANTHER" id="PTHR45780:SF2">
    <property type="entry name" value="ETHANOLAMINE-PHOSPHATE CYTIDYLYLTRANSFERASE"/>
    <property type="match status" value="1"/>
</dbReference>
<evidence type="ECO:0000256" key="11">
    <source>
        <dbReference type="ARBA" id="ARBA00031473"/>
    </source>
</evidence>
<dbReference type="InterPro" id="IPR041723">
    <property type="entry name" value="CCT"/>
</dbReference>
<comment type="similarity">
    <text evidence="2">Belongs to the cytidylyltransferase family.</text>
</comment>
<dbReference type="CDD" id="cd02174">
    <property type="entry name" value="CCT"/>
    <property type="match status" value="1"/>
</dbReference>
<dbReference type="AlphaFoldDB" id="A0A6C1DSG7"/>